<dbReference type="GO" id="GO:0005524">
    <property type="term" value="F:ATP binding"/>
    <property type="evidence" value="ECO:0007669"/>
    <property type="project" value="UniProtKB-KW"/>
</dbReference>
<evidence type="ECO:0000256" key="5">
    <source>
        <dbReference type="ARBA" id="ARBA00022737"/>
    </source>
</evidence>
<keyword evidence="4" id="KW-0762">Sugar transport</keyword>
<dbReference type="CDD" id="cd03215">
    <property type="entry name" value="ABC_Carb_Monos_II"/>
    <property type="match status" value="1"/>
</dbReference>
<dbReference type="PROSITE" id="PS00211">
    <property type="entry name" value="ABC_TRANSPORTER_1"/>
    <property type="match status" value="1"/>
</dbReference>
<dbReference type="OrthoDB" id="9771863at2"/>
<evidence type="ECO:0000256" key="7">
    <source>
        <dbReference type="ARBA" id="ARBA00022840"/>
    </source>
</evidence>
<dbReference type="SUPFAM" id="SSF52540">
    <property type="entry name" value="P-loop containing nucleoside triphosphate hydrolases"/>
    <property type="match status" value="2"/>
</dbReference>
<dbReference type="Gene3D" id="3.40.50.300">
    <property type="entry name" value="P-loop containing nucleotide triphosphate hydrolases"/>
    <property type="match status" value="2"/>
</dbReference>
<name>A0A174H321_9FIRM</name>
<proteinExistence type="predicted"/>
<dbReference type="AlphaFoldDB" id="A0A174H321"/>
<evidence type="ECO:0000256" key="9">
    <source>
        <dbReference type="ARBA" id="ARBA00023136"/>
    </source>
</evidence>
<dbReference type="EMBL" id="CYZU01000028">
    <property type="protein sequence ID" value="CUO67429.1"/>
    <property type="molecule type" value="Genomic_DNA"/>
</dbReference>
<evidence type="ECO:0000313" key="11">
    <source>
        <dbReference type="EMBL" id="CUO67429.1"/>
    </source>
</evidence>
<evidence type="ECO:0000256" key="6">
    <source>
        <dbReference type="ARBA" id="ARBA00022741"/>
    </source>
</evidence>
<keyword evidence="3" id="KW-1003">Cell membrane</keyword>
<dbReference type="Proteomes" id="UP000095544">
    <property type="component" value="Unassembled WGS sequence"/>
</dbReference>
<dbReference type="GO" id="GO:0005886">
    <property type="term" value="C:plasma membrane"/>
    <property type="evidence" value="ECO:0007669"/>
    <property type="project" value="UniProtKB-SubCell"/>
</dbReference>
<evidence type="ECO:0000256" key="3">
    <source>
        <dbReference type="ARBA" id="ARBA00022475"/>
    </source>
</evidence>
<dbReference type="PANTHER" id="PTHR43790">
    <property type="entry name" value="CARBOHYDRATE TRANSPORT ATP-BINDING PROTEIN MG119-RELATED"/>
    <property type="match status" value="1"/>
</dbReference>
<evidence type="ECO:0000256" key="1">
    <source>
        <dbReference type="ARBA" id="ARBA00004202"/>
    </source>
</evidence>
<keyword evidence="9" id="KW-0472">Membrane</keyword>
<dbReference type="Pfam" id="PF00005">
    <property type="entry name" value="ABC_tran"/>
    <property type="match status" value="2"/>
</dbReference>
<dbReference type="EC" id="3.6.3.17" evidence="11"/>
<keyword evidence="7 11" id="KW-0067">ATP-binding</keyword>
<evidence type="ECO:0000259" key="10">
    <source>
        <dbReference type="PROSITE" id="PS50893"/>
    </source>
</evidence>
<evidence type="ECO:0000256" key="4">
    <source>
        <dbReference type="ARBA" id="ARBA00022597"/>
    </source>
</evidence>
<accession>A0A174H321</accession>
<comment type="subcellular location">
    <subcellularLocation>
        <location evidence="1">Cell membrane</location>
        <topology evidence="1">Peripheral membrane protein</topology>
    </subcellularLocation>
</comment>
<feature type="domain" description="ABC transporter" evidence="10">
    <location>
        <begin position="6"/>
        <end position="248"/>
    </location>
</feature>
<reference evidence="11 12" key="1">
    <citation type="submission" date="2015-09" db="EMBL/GenBank/DDBJ databases">
        <authorList>
            <consortium name="Pathogen Informatics"/>
        </authorList>
    </citation>
    <scope>NUCLEOTIDE SEQUENCE [LARGE SCALE GENOMIC DNA]</scope>
    <source>
        <strain evidence="11 12">2789STDY5834876</strain>
    </source>
</reference>
<keyword evidence="8" id="KW-1278">Translocase</keyword>
<keyword evidence="11" id="KW-0378">Hydrolase</keyword>
<feature type="domain" description="ABC transporter" evidence="10">
    <location>
        <begin position="260"/>
        <end position="503"/>
    </location>
</feature>
<dbReference type="GO" id="GO:0016887">
    <property type="term" value="F:ATP hydrolysis activity"/>
    <property type="evidence" value="ECO:0007669"/>
    <property type="project" value="InterPro"/>
</dbReference>
<evidence type="ECO:0000256" key="8">
    <source>
        <dbReference type="ARBA" id="ARBA00022967"/>
    </source>
</evidence>
<keyword evidence="5" id="KW-0677">Repeat</keyword>
<dbReference type="InterPro" id="IPR017871">
    <property type="entry name" value="ABC_transporter-like_CS"/>
</dbReference>
<dbReference type="CDD" id="cd03216">
    <property type="entry name" value="ABC_Carb_Monos_I"/>
    <property type="match status" value="1"/>
</dbReference>
<keyword evidence="2" id="KW-0813">Transport</keyword>
<dbReference type="InterPro" id="IPR003593">
    <property type="entry name" value="AAA+_ATPase"/>
</dbReference>
<keyword evidence="6" id="KW-0547">Nucleotide-binding</keyword>
<evidence type="ECO:0000256" key="2">
    <source>
        <dbReference type="ARBA" id="ARBA00022448"/>
    </source>
</evidence>
<dbReference type="PROSITE" id="PS50893">
    <property type="entry name" value="ABC_TRANSPORTER_2"/>
    <property type="match status" value="2"/>
</dbReference>
<dbReference type="InterPro" id="IPR003439">
    <property type="entry name" value="ABC_transporter-like_ATP-bd"/>
</dbReference>
<protein>
    <submittedName>
        <fullName evidence="11">Arabinose import ATP-binding protein AraG</fullName>
        <ecNumber evidence="11">3.6.3.17</ecNumber>
    </submittedName>
</protein>
<dbReference type="RefSeq" id="WP_055153873.1">
    <property type="nucleotide sequence ID" value="NZ_CYZU01000028.1"/>
</dbReference>
<gene>
    <name evidence="11" type="primary">araG_2</name>
    <name evidence="11" type="ORF">ERS852491_02925</name>
</gene>
<dbReference type="FunFam" id="3.40.50.300:FF:000127">
    <property type="entry name" value="Ribose import ATP-binding protein RbsA"/>
    <property type="match status" value="1"/>
</dbReference>
<sequence length="507" mass="56037">MSDVIVKMEGISKAFAGIKALDHVQIELRKGEVHALMGENGAGKSTLMKIMTGVYSKDEGSMYLLNEENGQMEEAEMKSPLMAQKAGLSMVFQELNLLENMNIAENIFIGREPVGKSRLLDRDTLNKKAKAELQKVNLDIDPGTPVSELSCGQMQCVEIAKALSFQARVVVFDEPTASLSEKESQVLFQIIEDLRKQGVCIVYISHRMEEVFQLSDRITVFRNGTYIDTVETKRVTEPDLIKMMIGHELDGRKACGSEFVNREHVIMEVKNVQVYPKSSPVSFKLYEKEILGFFGLVGAGRTELMRKLFGIDPIGEGEIYIKGGKVCVSSPKDAIGAGIGLVPEDRKGLGLILGMSIRDNMLISKLGQLKSFWLNRRVLKQITGNYISDLGISLRNEEQEVKELSGGNQQKVVIAKWLAMTPDILIMDEPTRGIDIGAKSEIYALMRKLTQSGKSIIMISSEIAEVMQVSDRIIVMHEGSISGEIAAEEVSKNSIMQAAFGGGMENE</sequence>
<dbReference type="SMART" id="SM00382">
    <property type="entry name" value="AAA"/>
    <property type="match status" value="2"/>
</dbReference>
<dbReference type="InterPro" id="IPR050107">
    <property type="entry name" value="ABC_carbohydrate_import_ATPase"/>
</dbReference>
<dbReference type="InterPro" id="IPR027417">
    <property type="entry name" value="P-loop_NTPase"/>
</dbReference>
<dbReference type="PANTHER" id="PTHR43790:SF3">
    <property type="entry name" value="D-ALLOSE IMPORT ATP-BINDING PROTEIN ALSA-RELATED"/>
    <property type="match status" value="1"/>
</dbReference>
<evidence type="ECO:0000313" key="12">
    <source>
        <dbReference type="Proteomes" id="UP000095544"/>
    </source>
</evidence>
<dbReference type="STRING" id="39482.ERS852491_02925"/>
<organism evidence="11 12">
    <name type="scientific">Faecalicatena contorta</name>
    <dbReference type="NCBI Taxonomy" id="39482"/>
    <lineage>
        <taxon>Bacteria</taxon>
        <taxon>Bacillati</taxon>
        <taxon>Bacillota</taxon>
        <taxon>Clostridia</taxon>
        <taxon>Lachnospirales</taxon>
        <taxon>Lachnospiraceae</taxon>
        <taxon>Faecalicatena</taxon>
    </lineage>
</organism>